<evidence type="ECO:0000313" key="1">
    <source>
        <dbReference type="EMBL" id="ABV12916.1"/>
    </source>
</evidence>
<protein>
    <submittedName>
        <fullName evidence="1">Uncharacterized protein</fullName>
    </submittedName>
</protein>
<reference evidence="1 2" key="1">
    <citation type="submission" date="2007-08" db="EMBL/GenBank/DDBJ databases">
        <authorList>
            <consortium name="The Citrobacter koseri Genome Sequencing Project"/>
            <person name="McClelland M."/>
            <person name="Sanderson E.K."/>
            <person name="Porwollik S."/>
            <person name="Spieth J."/>
            <person name="Clifton W.S."/>
            <person name="Latreille P."/>
            <person name="Courtney L."/>
            <person name="Wang C."/>
            <person name="Pepin K."/>
            <person name="Bhonagiri V."/>
            <person name="Nash W."/>
            <person name="Johnson M."/>
            <person name="Thiruvilangam P."/>
            <person name="Wilson R."/>
        </authorList>
    </citation>
    <scope>NUCLEOTIDE SEQUENCE [LARGE SCALE GENOMIC DNA]</scope>
    <source>
        <strain evidence="2">ATCC BAA-895 / CDC 4225-83 / SGSC4696</strain>
    </source>
</reference>
<dbReference type="KEGG" id="cko:CKO_01787"/>
<dbReference type="STRING" id="290338.CKO_01787"/>
<keyword evidence="2" id="KW-1185">Reference proteome</keyword>
<evidence type="ECO:0000313" key="2">
    <source>
        <dbReference type="Proteomes" id="UP000008148"/>
    </source>
</evidence>
<accession>A8AHF2</accession>
<proteinExistence type="predicted"/>
<dbReference type="Proteomes" id="UP000008148">
    <property type="component" value="Chromosome"/>
</dbReference>
<sequence length="55" mass="5970">MSQQYFVVTLNDCGDDINGFHHIHQGSTTESDILSLSLRDLKSSGASVERSTTLG</sequence>
<dbReference type="HOGENOM" id="CLU_3023751_0_0_6"/>
<organism evidence="1 2">
    <name type="scientific">Citrobacter koseri (strain ATCC BAA-895 / CDC 4225-83 / SGSC4696)</name>
    <dbReference type="NCBI Taxonomy" id="290338"/>
    <lineage>
        <taxon>Bacteria</taxon>
        <taxon>Pseudomonadati</taxon>
        <taxon>Pseudomonadota</taxon>
        <taxon>Gammaproteobacteria</taxon>
        <taxon>Enterobacterales</taxon>
        <taxon>Enterobacteriaceae</taxon>
        <taxon>Citrobacter</taxon>
    </lineage>
</organism>
<gene>
    <name evidence="1" type="ordered locus">CKO_01787</name>
</gene>
<dbReference type="EMBL" id="CP000822">
    <property type="protein sequence ID" value="ABV12916.1"/>
    <property type="molecule type" value="Genomic_DNA"/>
</dbReference>
<name>A8AHF2_CITK8</name>
<dbReference type="AlphaFoldDB" id="A8AHF2"/>